<keyword evidence="1" id="KW-0812">Transmembrane</keyword>
<keyword evidence="1" id="KW-0472">Membrane</keyword>
<name>A0ABT0XWB4_9ACTN</name>
<accession>A0ABT0XWB4</accession>
<dbReference type="InterPro" id="IPR009339">
    <property type="entry name" value="DUF998"/>
</dbReference>
<feature type="transmembrane region" description="Helical" evidence="1">
    <location>
        <begin position="173"/>
        <end position="195"/>
    </location>
</feature>
<keyword evidence="1" id="KW-1133">Transmembrane helix</keyword>
<dbReference type="EMBL" id="JAMQOL010000013">
    <property type="protein sequence ID" value="MCM4078081.1"/>
    <property type="molecule type" value="Genomic_DNA"/>
</dbReference>
<feature type="transmembrane region" description="Helical" evidence="1">
    <location>
        <begin position="207"/>
        <end position="225"/>
    </location>
</feature>
<dbReference type="Pfam" id="PF06197">
    <property type="entry name" value="DUF998"/>
    <property type="match status" value="1"/>
</dbReference>
<feature type="transmembrane region" description="Helical" evidence="1">
    <location>
        <begin position="24"/>
        <end position="47"/>
    </location>
</feature>
<protein>
    <submittedName>
        <fullName evidence="2">DUF998 domain-containing protein</fullName>
    </submittedName>
</protein>
<reference evidence="2 3" key="1">
    <citation type="submission" date="2022-06" db="EMBL/GenBank/DDBJ databases">
        <title>Actinoplanes abujensis sp. nov., isolated from Nigerian arid soil.</title>
        <authorList>
            <person name="Ding P."/>
        </authorList>
    </citation>
    <scope>NUCLEOTIDE SEQUENCE [LARGE SCALE GENOMIC DNA]</scope>
    <source>
        <strain evidence="3">TRM88002</strain>
    </source>
</reference>
<keyword evidence="3" id="KW-1185">Reference proteome</keyword>
<evidence type="ECO:0000313" key="2">
    <source>
        <dbReference type="EMBL" id="MCM4078081.1"/>
    </source>
</evidence>
<evidence type="ECO:0000256" key="1">
    <source>
        <dbReference type="SAM" id="Phobius"/>
    </source>
</evidence>
<comment type="caution">
    <text evidence="2">The sequence shown here is derived from an EMBL/GenBank/DDBJ whole genome shotgun (WGS) entry which is preliminary data.</text>
</comment>
<organism evidence="2 3">
    <name type="scientific">Paractinoplanes hotanensis</name>
    <dbReference type="NCBI Taxonomy" id="2906497"/>
    <lineage>
        <taxon>Bacteria</taxon>
        <taxon>Bacillati</taxon>
        <taxon>Actinomycetota</taxon>
        <taxon>Actinomycetes</taxon>
        <taxon>Micromonosporales</taxon>
        <taxon>Micromonosporaceae</taxon>
        <taxon>Paractinoplanes</taxon>
    </lineage>
</organism>
<dbReference type="RefSeq" id="WP_251797929.1">
    <property type="nucleotide sequence ID" value="NZ_JAMQOL010000013.1"/>
</dbReference>
<gene>
    <name evidence="2" type="ORF">LXN57_10930</name>
</gene>
<feature type="transmembrane region" description="Helical" evidence="1">
    <location>
        <begin position="81"/>
        <end position="104"/>
    </location>
</feature>
<proteinExistence type="predicted"/>
<feature type="transmembrane region" description="Helical" evidence="1">
    <location>
        <begin position="111"/>
        <end position="129"/>
    </location>
</feature>
<feature type="transmembrane region" description="Helical" evidence="1">
    <location>
        <begin position="141"/>
        <end position="161"/>
    </location>
</feature>
<sequence>MIERIDTEPGTIAFGAPRTKQRRAAGATLAAAAVIFFLAEFIAAAAWTDPPYSYTYHYISDLGVRGPLEALDQYMYSPLAWVMNTGFFLYGVVVFAGAAMLTGLRGGRRGAVLVLAAVVGAGSVLLAFFPGDGQADTYHGLGAMAAIVGGNVLIILVGRWYRRHGVARRPGRAMVVLGAFGLVSTVAFLAVAGSGANVLVGLVERCAVYPVLVGLLCAGVSIGRARRPGELDQS</sequence>
<dbReference type="Proteomes" id="UP001523216">
    <property type="component" value="Unassembled WGS sequence"/>
</dbReference>
<evidence type="ECO:0000313" key="3">
    <source>
        <dbReference type="Proteomes" id="UP001523216"/>
    </source>
</evidence>